<dbReference type="AlphaFoldDB" id="A0A0N4X1U8"/>
<reference evidence="3" key="1">
    <citation type="submission" date="2017-02" db="UniProtKB">
        <authorList>
            <consortium name="WormBaseParasite"/>
        </authorList>
    </citation>
    <scope>IDENTIFICATION</scope>
</reference>
<proteinExistence type="predicted"/>
<gene>
    <name evidence="1" type="ORF">HPLM_LOCUS18302</name>
</gene>
<evidence type="ECO:0000313" key="1">
    <source>
        <dbReference type="EMBL" id="VDO70247.1"/>
    </source>
</evidence>
<dbReference type="EMBL" id="UZAF01020474">
    <property type="protein sequence ID" value="VDO70247.1"/>
    <property type="molecule type" value="Genomic_DNA"/>
</dbReference>
<reference evidence="1 2" key="2">
    <citation type="submission" date="2018-11" db="EMBL/GenBank/DDBJ databases">
        <authorList>
            <consortium name="Pathogen Informatics"/>
        </authorList>
    </citation>
    <scope>NUCLEOTIDE SEQUENCE [LARGE SCALE GENOMIC DNA]</scope>
    <source>
        <strain evidence="1 2">MHpl1</strain>
    </source>
</reference>
<sequence>MSTHDCTGGTVETGVDAFGIHYYQPVWILDQDTFCNLDPSTGCFQSLCRAEDKDDLDFAVLVPKLLGWPANSLSDNALFLVEQA</sequence>
<organism evidence="3">
    <name type="scientific">Haemonchus placei</name>
    <name type="common">Barber's pole worm</name>
    <dbReference type="NCBI Taxonomy" id="6290"/>
    <lineage>
        <taxon>Eukaryota</taxon>
        <taxon>Metazoa</taxon>
        <taxon>Ecdysozoa</taxon>
        <taxon>Nematoda</taxon>
        <taxon>Chromadorea</taxon>
        <taxon>Rhabditida</taxon>
        <taxon>Rhabditina</taxon>
        <taxon>Rhabditomorpha</taxon>
        <taxon>Strongyloidea</taxon>
        <taxon>Trichostrongylidae</taxon>
        <taxon>Haemonchus</taxon>
    </lineage>
</organism>
<dbReference type="Proteomes" id="UP000268014">
    <property type="component" value="Unassembled WGS sequence"/>
</dbReference>
<evidence type="ECO:0000313" key="2">
    <source>
        <dbReference type="Proteomes" id="UP000268014"/>
    </source>
</evidence>
<protein>
    <submittedName>
        <fullName evidence="3">Agmatine deiminase</fullName>
    </submittedName>
</protein>
<keyword evidence="2" id="KW-1185">Reference proteome</keyword>
<dbReference type="WBParaSite" id="HPLM_0001831001-mRNA-1">
    <property type="protein sequence ID" value="HPLM_0001831001-mRNA-1"/>
    <property type="gene ID" value="HPLM_0001831001"/>
</dbReference>
<name>A0A0N4X1U8_HAEPC</name>
<evidence type="ECO:0000313" key="3">
    <source>
        <dbReference type="WBParaSite" id="HPLM_0001831001-mRNA-1"/>
    </source>
</evidence>
<accession>A0A0N4X1U8</accession>